<organism evidence="1 2">
    <name type="scientific">Clostridium saccharobutylicum DSM 13864</name>
    <dbReference type="NCBI Taxonomy" id="1345695"/>
    <lineage>
        <taxon>Bacteria</taxon>
        <taxon>Bacillati</taxon>
        <taxon>Bacillota</taxon>
        <taxon>Clostridia</taxon>
        <taxon>Eubacteriales</taxon>
        <taxon>Clostridiaceae</taxon>
        <taxon>Clostridium</taxon>
    </lineage>
</organism>
<dbReference type="EMBL" id="CP006721">
    <property type="protein sequence ID" value="AGX44486.1"/>
    <property type="molecule type" value="Genomic_DNA"/>
</dbReference>
<dbReference type="GeneID" id="55475852"/>
<dbReference type="RefSeq" id="WP_022747783.1">
    <property type="nucleotide sequence ID" value="NC_022571.1"/>
</dbReference>
<dbReference type="HOGENOM" id="CLU_2583440_0_0_9"/>
<sequence length="84" mass="9930">MGNIKQWSFEFKELKYFLFKKKVCKICGTKMKKVTSEKYIGMKKFDGIITGPSYDKAYEVTIFYYCPKCDEKYSIVELAKAHEI</sequence>
<keyword evidence="2" id="KW-1185">Reference proteome</keyword>
<dbReference type="eggNOG" id="ENOG5030GV8">
    <property type="taxonomic scope" value="Bacteria"/>
</dbReference>
<dbReference type="KEGG" id="csb:CLSA_c35250"/>
<dbReference type="OrthoDB" id="1910097at2"/>
<dbReference type="AlphaFoldDB" id="U5MXY7"/>
<dbReference type="Proteomes" id="UP000017118">
    <property type="component" value="Chromosome"/>
</dbReference>
<name>U5MXY7_CLOSA</name>
<proteinExistence type="predicted"/>
<protein>
    <submittedName>
        <fullName evidence="1">Uncharacterized protein</fullName>
    </submittedName>
</protein>
<reference evidence="1 2" key="1">
    <citation type="journal article" date="2013" name="Genome Announc.">
        <title>Complete Genome Sequence of the Solvent Producer Clostridium saccharobutylicum NCP262 (DSM 13864).</title>
        <authorList>
            <person name="Poehlein A."/>
            <person name="Hartwich K."/>
            <person name="Krabben P."/>
            <person name="Ehrenreich A."/>
            <person name="Liebl W."/>
            <person name="Durre P."/>
            <person name="Gottschalk G."/>
            <person name="Daniel R."/>
        </authorList>
    </citation>
    <scope>NUCLEOTIDE SEQUENCE [LARGE SCALE GENOMIC DNA]</scope>
    <source>
        <strain evidence="1">DSM 13864</strain>
    </source>
</reference>
<accession>U5MXY7</accession>
<evidence type="ECO:0000313" key="2">
    <source>
        <dbReference type="Proteomes" id="UP000017118"/>
    </source>
</evidence>
<dbReference type="PATRIC" id="fig|1345695.10.peg.3032"/>
<gene>
    <name evidence="1" type="ORF">CLSA_c35250</name>
</gene>
<evidence type="ECO:0000313" key="1">
    <source>
        <dbReference type="EMBL" id="AGX44486.1"/>
    </source>
</evidence>